<dbReference type="SUPFAM" id="SSF117916">
    <property type="entry name" value="Fe-S cluster assembly (FSCA) domain-like"/>
    <property type="match status" value="2"/>
</dbReference>
<dbReference type="GO" id="GO:0005506">
    <property type="term" value="F:iron ion binding"/>
    <property type="evidence" value="ECO:0007669"/>
    <property type="project" value="InterPro"/>
</dbReference>
<proteinExistence type="evidence at transcript level"/>
<dbReference type="InterPro" id="IPR000305">
    <property type="entry name" value="GIY-YIG_endonuc"/>
</dbReference>
<dbReference type="AlphaFoldDB" id="B8LLX0"/>
<dbReference type="GO" id="GO:0005198">
    <property type="term" value="F:structural molecule activity"/>
    <property type="evidence" value="ECO:0007669"/>
    <property type="project" value="UniProtKB-ARBA"/>
</dbReference>
<dbReference type="GO" id="GO:0009570">
    <property type="term" value="C:chloroplast stroma"/>
    <property type="evidence" value="ECO:0007669"/>
    <property type="project" value="UniProtKB-SubCell"/>
</dbReference>
<dbReference type="GO" id="GO:0016226">
    <property type="term" value="P:iron-sulfur cluster assembly"/>
    <property type="evidence" value="ECO:0007669"/>
    <property type="project" value="InterPro"/>
</dbReference>
<dbReference type="PANTHER" id="PTHR11178">
    <property type="entry name" value="IRON-SULFUR CLUSTER SCAFFOLD PROTEIN NFU-RELATED"/>
    <property type="match status" value="1"/>
</dbReference>
<sequence length="465" mass="51001">MASLLACKFLSIPHQSTSTIALQSTAIKIHTRLSYACSSSLPKSANLKATHAQTPSLDSLSTVVTDESVPEGHAGLHGFLYGEKGSEVHGSQTQQITAKPGEDDGSSIIPFEDYVNTRGNLNFAGVYAIYNNEDQIQYVGYARNVVMSLKSHMDKVGPSRCCSVRVKIFTDPSLLSRGRLEQEKNKWLDEYGLPPGNSTDQDLWDCGRVLSIKAMSEEERKDYEEKKLKLRKAMGENLYDEVEGEDEESSIRRLNLLRATEGDDWSGVIDRQTKETLEEKCEETQNNNNNEQTNAGIASPFSDNGKSTSGLYSAVTHDLTPENVDLVLNDVRPYLVADGGNVEVASVEDGVISLRLQGACGTCPSSTTTMKMGIERVLKEKFGDVLKEIRQVDQQNIHATVVSVNSHLDMLRPAIHNYGGSVEVISIEGEICHVKYNGPDQIGVGIQAAIKDKFPEITNVVLLNS</sequence>
<accession>B8LLX0</accession>
<evidence type="ECO:0000259" key="4">
    <source>
        <dbReference type="PROSITE" id="PS50164"/>
    </source>
</evidence>
<dbReference type="FunFam" id="3.30.300.130:FF:000003">
    <property type="entry name" value="NifU-like protein 3, chloroplastic"/>
    <property type="match status" value="1"/>
</dbReference>
<dbReference type="CDD" id="cd10458">
    <property type="entry name" value="GIY-YIG_NifU"/>
    <property type="match status" value="1"/>
</dbReference>
<feature type="domain" description="GIY-YIG" evidence="4">
    <location>
        <begin position="122"/>
        <end position="198"/>
    </location>
</feature>
<dbReference type="EMBL" id="EF676768">
    <property type="protein sequence ID" value="ABR16650.1"/>
    <property type="molecule type" value="mRNA"/>
</dbReference>
<organism evidence="5">
    <name type="scientific">Picea sitchensis</name>
    <name type="common">Sitka spruce</name>
    <name type="synonym">Pinus sitchensis</name>
    <dbReference type="NCBI Taxonomy" id="3332"/>
    <lineage>
        <taxon>Eukaryota</taxon>
        <taxon>Viridiplantae</taxon>
        <taxon>Streptophyta</taxon>
        <taxon>Embryophyta</taxon>
        <taxon>Tracheophyta</taxon>
        <taxon>Spermatophyta</taxon>
        <taxon>Pinopsida</taxon>
        <taxon>Pinidae</taxon>
        <taxon>Conifers I</taxon>
        <taxon>Pinales</taxon>
        <taxon>Pinaceae</taxon>
        <taxon>Picea</taxon>
    </lineage>
</organism>
<evidence type="ECO:0000256" key="2">
    <source>
        <dbReference type="ARBA" id="ARBA00006420"/>
    </source>
</evidence>
<comment type="subcellular location">
    <subcellularLocation>
        <location evidence="1">Plastid</location>
        <location evidence="1">Chloroplast stroma</location>
    </subcellularLocation>
</comment>
<dbReference type="GO" id="GO:0051536">
    <property type="term" value="F:iron-sulfur cluster binding"/>
    <property type="evidence" value="ECO:0007669"/>
    <property type="project" value="InterPro"/>
</dbReference>
<evidence type="ECO:0000256" key="1">
    <source>
        <dbReference type="ARBA" id="ARBA00004470"/>
    </source>
</evidence>
<dbReference type="Pfam" id="PF01106">
    <property type="entry name" value="NifU"/>
    <property type="match status" value="1"/>
</dbReference>
<evidence type="ECO:0000313" key="5">
    <source>
        <dbReference type="EMBL" id="ABR16650.1"/>
    </source>
</evidence>
<name>B8LLX0_PICSI</name>
<dbReference type="PROSITE" id="PS50164">
    <property type="entry name" value="GIY_YIG"/>
    <property type="match status" value="1"/>
</dbReference>
<evidence type="ECO:0000256" key="3">
    <source>
        <dbReference type="ARBA" id="ARBA00011748"/>
    </source>
</evidence>
<dbReference type="GO" id="GO:0005739">
    <property type="term" value="C:mitochondrion"/>
    <property type="evidence" value="ECO:0007669"/>
    <property type="project" value="TreeGrafter"/>
</dbReference>
<dbReference type="Gene3D" id="3.30.300.130">
    <property type="entry name" value="Fe-S cluster assembly (FSCA)"/>
    <property type="match status" value="2"/>
</dbReference>
<dbReference type="InterPro" id="IPR034904">
    <property type="entry name" value="FSCA_dom_sf"/>
</dbReference>
<comment type="subunit">
    <text evidence="3">Homodimer; disulfide-linked.</text>
</comment>
<dbReference type="PANTHER" id="PTHR11178:SF15">
    <property type="entry name" value="NIFU-LIKE PROTEIN 1, CHLOROPLASTIC"/>
    <property type="match status" value="1"/>
</dbReference>
<reference evidence="5" key="1">
    <citation type="submission" date="2007-06" db="EMBL/GenBank/DDBJ databases">
        <title>Full length cDNA sequences from Sitka Spruce (Picea sitchensis).</title>
        <authorList>
            <person name="Ralph S.G."/>
            <person name="Chun H.E."/>
            <person name="Liao N."/>
            <person name="Ali J."/>
            <person name="Reid K."/>
            <person name="Kolosova N."/>
            <person name="Cooper N."/>
            <person name="Cullis C."/>
            <person name="Jancsik S."/>
            <person name="Moore R."/>
            <person name="Mayo M."/>
            <person name="Wagner S."/>
            <person name="Holt R.A."/>
            <person name="Jones S.J.M."/>
            <person name="Marra M.A."/>
            <person name="Ritland C.E."/>
            <person name="Ritland K."/>
            <person name="Bohlmann J."/>
        </authorList>
    </citation>
    <scope>NUCLEOTIDE SEQUENCE</scope>
    <source>
        <tissue evidence="5">Green portion of the leader tissue</tissue>
    </source>
</reference>
<protein>
    <recommendedName>
        <fullName evidence="4">GIY-YIG domain-containing protein</fullName>
    </recommendedName>
</protein>
<dbReference type="InterPro" id="IPR001075">
    <property type="entry name" value="NIF_FeS_clus_asmbl_NifU_C"/>
</dbReference>
<comment type="similarity">
    <text evidence="2">Belongs to the NifU family.</text>
</comment>